<keyword evidence="2" id="KW-1185">Reference proteome</keyword>
<organism evidence="1 2">
    <name type="scientific">Psychroflexus maritimus</name>
    <dbReference type="NCBI Taxonomy" id="2714865"/>
    <lineage>
        <taxon>Bacteria</taxon>
        <taxon>Pseudomonadati</taxon>
        <taxon>Bacteroidota</taxon>
        <taxon>Flavobacteriia</taxon>
        <taxon>Flavobacteriales</taxon>
        <taxon>Flavobacteriaceae</taxon>
        <taxon>Psychroflexus</taxon>
    </lineage>
</organism>
<evidence type="ECO:0000313" key="2">
    <source>
        <dbReference type="Proteomes" id="UP000643701"/>
    </source>
</evidence>
<dbReference type="PROSITE" id="PS51257">
    <property type="entry name" value="PROKAR_LIPOPROTEIN"/>
    <property type="match status" value="1"/>
</dbReference>
<gene>
    <name evidence="1" type="ORF">G7034_07635</name>
</gene>
<accession>A0A967AIV0</accession>
<reference evidence="1" key="1">
    <citation type="submission" date="2020-03" db="EMBL/GenBank/DDBJ databases">
        <title>Psychroflexus Maritimus sp. nov., isolate from marine sediment.</title>
        <authorList>
            <person name="Zhong Y.-L."/>
        </authorList>
    </citation>
    <scope>NUCLEOTIDE SEQUENCE</scope>
    <source>
        <strain evidence="1">C1</strain>
    </source>
</reference>
<evidence type="ECO:0000313" key="1">
    <source>
        <dbReference type="EMBL" id="NGZ90120.1"/>
    </source>
</evidence>
<dbReference type="AlphaFoldDB" id="A0A967AIV0"/>
<comment type="caution">
    <text evidence="1">The sequence shown here is derived from an EMBL/GenBank/DDBJ whole genome shotgun (WGS) entry which is preliminary data.</text>
</comment>
<sequence>MKKIIVGFLVVLFVGCQSKDNKSDSQIAKANSSGNINFLNVIMDTKDWNGAIGENIRDVFAAEVDGLPQIEPLFNLNHLPTETFSGFAKKNRIFIQVETNKKQGYKVLENPYAKPQNGILIHGENASQIANLLEEKGEDFIRELKKTEIAEKSRRIKKSTQTPQPLIDQFGISLSFPSAYRYAKEEEKFIWMRKDIPKGSLELMVYQVPIELVDNENEPIVNLIKIRDSIGQKHIPGPREGQFMITEEAYMPFIKNLNFKGKPAYEVKGTWEVKDAFMAGPFLLYAIKDEANQRYLIAEGFVFRPSKSKRDQIFEIEAILKSLKFEQ</sequence>
<dbReference type="RefSeq" id="WP_166400365.1">
    <property type="nucleotide sequence ID" value="NZ_JAANAS010000050.1"/>
</dbReference>
<dbReference type="EMBL" id="JAANAS010000050">
    <property type="protein sequence ID" value="NGZ90120.1"/>
    <property type="molecule type" value="Genomic_DNA"/>
</dbReference>
<dbReference type="InterPro" id="IPR032286">
    <property type="entry name" value="DUF4837"/>
</dbReference>
<name>A0A967AIV0_9FLAO</name>
<proteinExistence type="predicted"/>
<dbReference type="Pfam" id="PF16125">
    <property type="entry name" value="DUF4837"/>
    <property type="match status" value="1"/>
</dbReference>
<protein>
    <submittedName>
        <fullName evidence="1">DUF4837 family protein</fullName>
    </submittedName>
</protein>
<dbReference type="Proteomes" id="UP000643701">
    <property type="component" value="Unassembled WGS sequence"/>
</dbReference>